<dbReference type="InterPro" id="IPR019718">
    <property type="entry name" value="DUF2602"/>
</dbReference>
<dbReference type="Proteomes" id="UP000192932">
    <property type="component" value="Plasmid unnamed6"/>
</dbReference>
<gene>
    <name evidence="1" type="ORF">B7492_33790</name>
</gene>
<reference evidence="1 2" key="1">
    <citation type="submission" date="2017-04" db="EMBL/GenBank/DDBJ databases">
        <title>The Characteristic of a Fine Plant Growth-Promoting Rhizobacteria Bacillus mycoides Gnyt1 and its Whole Genome Sequencing Analysis.</title>
        <authorList>
            <person name="Li J.H."/>
            <person name="Yao T."/>
        </authorList>
    </citation>
    <scope>NUCLEOTIDE SEQUENCE [LARGE SCALE GENOMIC DNA]</scope>
    <source>
        <strain evidence="1 2">Gnyt1</strain>
        <plasmid evidence="2">Plasmid unnamed6</plasmid>
    </source>
</reference>
<sequence>MMGKVKDLNKRAIRINIIDLQEQNCTGCKYRYKQRHCLHECAIGKQIQELGKRLGAKPPEEMRNRRTKAEWDIICEKALIMKEQGMSYIQMEQKLGIKAAYIGEQVRKRKLN</sequence>
<accession>A0A1W6AJN9</accession>
<dbReference type="AlphaFoldDB" id="A0A1W6AJN9"/>
<organism evidence="1 2">
    <name type="scientific">Bacillus mycoides</name>
    <dbReference type="NCBI Taxonomy" id="1405"/>
    <lineage>
        <taxon>Bacteria</taxon>
        <taxon>Bacillati</taxon>
        <taxon>Bacillota</taxon>
        <taxon>Bacilli</taxon>
        <taxon>Bacillales</taxon>
        <taxon>Bacillaceae</taxon>
        <taxon>Bacillus</taxon>
        <taxon>Bacillus cereus group</taxon>
    </lineage>
</organism>
<name>A0A1W6AJN9_BACMY</name>
<dbReference type="EMBL" id="CP020749">
    <property type="protein sequence ID" value="ARJ26039.1"/>
    <property type="molecule type" value="Genomic_DNA"/>
</dbReference>
<evidence type="ECO:0000313" key="2">
    <source>
        <dbReference type="Proteomes" id="UP000192932"/>
    </source>
</evidence>
<proteinExistence type="predicted"/>
<dbReference type="Pfam" id="PF10782">
    <property type="entry name" value="zf-C2HCIx2C"/>
    <property type="match status" value="1"/>
</dbReference>
<keyword evidence="1" id="KW-0614">Plasmid</keyword>
<evidence type="ECO:0000313" key="1">
    <source>
        <dbReference type="EMBL" id="ARJ26039.1"/>
    </source>
</evidence>
<protein>
    <submittedName>
        <fullName evidence="1">Uncharacterized protein</fullName>
    </submittedName>
</protein>
<geneLocation type="plasmid" evidence="1 2">
    <name>unnamed6</name>
</geneLocation>